<proteinExistence type="inferred from homology"/>
<dbReference type="Pfam" id="PF18912">
    <property type="entry name" value="DZR_2"/>
    <property type="match status" value="1"/>
</dbReference>
<evidence type="ECO:0000259" key="2">
    <source>
        <dbReference type="Pfam" id="PF00156"/>
    </source>
</evidence>
<dbReference type="EMBL" id="NIDE01000001">
    <property type="protein sequence ID" value="OWK47496.1"/>
    <property type="molecule type" value="Genomic_DNA"/>
</dbReference>
<dbReference type="PANTHER" id="PTHR47505">
    <property type="entry name" value="DNA UTILIZATION PROTEIN YHGH"/>
    <property type="match status" value="1"/>
</dbReference>
<comment type="caution">
    <text evidence="4">The sequence shown here is derived from an EMBL/GenBank/DDBJ whole genome shotgun (WGS) entry which is preliminary data.</text>
</comment>
<reference evidence="5" key="1">
    <citation type="submission" date="2017-06" db="EMBL/GenBank/DDBJ databases">
        <title>Genome analysis of Fimbriiglobus ruber SP5, the first member of the order Planctomycetales with confirmed chitinolytic capability.</title>
        <authorList>
            <person name="Ravin N.V."/>
            <person name="Rakitin A.L."/>
            <person name="Ivanova A.A."/>
            <person name="Beletsky A.V."/>
            <person name="Kulichevskaya I.S."/>
            <person name="Mardanov A.V."/>
            <person name="Dedysh S.N."/>
        </authorList>
    </citation>
    <scope>NUCLEOTIDE SEQUENCE [LARGE SCALE GENOMIC DNA]</scope>
    <source>
        <strain evidence="5">SP5</strain>
    </source>
</reference>
<dbReference type="CDD" id="cd06223">
    <property type="entry name" value="PRTases_typeI"/>
    <property type="match status" value="1"/>
</dbReference>
<organism evidence="4 5">
    <name type="scientific">Fimbriiglobus ruber</name>
    <dbReference type="NCBI Taxonomy" id="1908690"/>
    <lineage>
        <taxon>Bacteria</taxon>
        <taxon>Pseudomonadati</taxon>
        <taxon>Planctomycetota</taxon>
        <taxon>Planctomycetia</taxon>
        <taxon>Gemmatales</taxon>
        <taxon>Gemmataceae</taxon>
        <taxon>Fimbriiglobus</taxon>
    </lineage>
</organism>
<keyword evidence="5" id="KW-1185">Reference proteome</keyword>
<name>A0A225EBW5_9BACT</name>
<evidence type="ECO:0000256" key="1">
    <source>
        <dbReference type="ARBA" id="ARBA00008007"/>
    </source>
</evidence>
<dbReference type="AlphaFoldDB" id="A0A225EBW5"/>
<dbReference type="InterPro" id="IPR051910">
    <property type="entry name" value="ComF/GntX_DNA_util-trans"/>
</dbReference>
<dbReference type="Pfam" id="PF00156">
    <property type="entry name" value="Pribosyltran"/>
    <property type="match status" value="1"/>
</dbReference>
<evidence type="ECO:0000259" key="3">
    <source>
        <dbReference type="Pfam" id="PF18912"/>
    </source>
</evidence>
<feature type="domain" description="Double zinc ribbon" evidence="3">
    <location>
        <begin position="17"/>
        <end position="78"/>
    </location>
</feature>
<dbReference type="InterPro" id="IPR044005">
    <property type="entry name" value="DZR_2"/>
</dbReference>
<evidence type="ECO:0000313" key="4">
    <source>
        <dbReference type="EMBL" id="OWK47496.1"/>
    </source>
</evidence>
<accession>A0A225EBW5</accession>
<feature type="domain" description="Phosphoribosyltransferase" evidence="2">
    <location>
        <begin position="208"/>
        <end position="247"/>
    </location>
</feature>
<dbReference type="RefSeq" id="WP_238602465.1">
    <property type="nucleotide sequence ID" value="NZ_NIDE01000001.1"/>
</dbReference>
<dbReference type="PANTHER" id="PTHR47505:SF1">
    <property type="entry name" value="DNA UTILIZATION PROTEIN YHGH"/>
    <property type="match status" value="1"/>
</dbReference>
<dbReference type="Proteomes" id="UP000214646">
    <property type="component" value="Unassembled WGS sequence"/>
</dbReference>
<protein>
    <submittedName>
        <fullName evidence="4">Competence protein F</fullName>
    </submittedName>
</protein>
<sequence length="249" mass="26633">MSIPPVPNSFRTLFSGLLDLVWPRSCYLCDQRIDTATRSGCVCSTCRGELTSDSAATCPRCAETVGPHTDTTAGCMNCRSRRFSFAGAVRLGAYQGKLRDAVLLAKHEGGEPLAEELGALLGTTRTAPLNAVAAEAVVPVPLHWQRRWARGYNQSEAVARGLAHVLGLPCRPRWLIRTRPTAQQRLVSAAARWENVRGAFRTGFGVRVRGVRILLVDDVLTTGATVDAAAAALMSAGAAQVSVAVIAHR</sequence>
<gene>
    <name evidence="4" type="ORF">FRUB_01195</name>
</gene>
<dbReference type="Gene3D" id="3.40.50.2020">
    <property type="match status" value="1"/>
</dbReference>
<evidence type="ECO:0000313" key="5">
    <source>
        <dbReference type="Proteomes" id="UP000214646"/>
    </source>
</evidence>
<dbReference type="InterPro" id="IPR000836">
    <property type="entry name" value="PRTase_dom"/>
</dbReference>
<dbReference type="SUPFAM" id="SSF53271">
    <property type="entry name" value="PRTase-like"/>
    <property type="match status" value="1"/>
</dbReference>
<comment type="similarity">
    <text evidence="1">Belongs to the ComF/GntX family.</text>
</comment>
<dbReference type="InterPro" id="IPR029057">
    <property type="entry name" value="PRTase-like"/>
</dbReference>